<proteinExistence type="predicted"/>
<gene>
    <name evidence="1" type="ORF">SLEP1_g28078</name>
</gene>
<keyword evidence="2" id="KW-1185">Reference proteome</keyword>
<comment type="caution">
    <text evidence="1">The sequence shown here is derived from an EMBL/GenBank/DDBJ whole genome shotgun (WGS) entry which is preliminary data.</text>
</comment>
<dbReference type="EMBL" id="BPVZ01000048">
    <property type="protein sequence ID" value="GKV17598.1"/>
    <property type="molecule type" value="Genomic_DNA"/>
</dbReference>
<name>A0AAV5K275_9ROSI</name>
<reference evidence="1 2" key="1">
    <citation type="journal article" date="2021" name="Commun. Biol.">
        <title>The genome of Shorea leprosula (Dipterocarpaceae) highlights the ecological relevance of drought in aseasonal tropical rainforests.</title>
        <authorList>
            <person name="Ng K.K.S."/>
            <person name="Kobayashi M.J."/>
            <person name="Fawcett J.A."/>
            <person name="Hatakeyama M."/>
            <person name="Paape T."/>
            <person name="Ng C.H."/>
            <person name="Ang C.C."/>
            <person name="Tnah L.H."/>
            <person name="Lee C.T."/>
            <person name="Nishiyama T."/>
            <person name="Sese J."/>
            <person name="O'Brien M.J."/>
            <person name="Copetti D."/>
            <person name="Mohd Noor M.I."/>
            <person name="Ong R.C."/>
            <person name="Putra M."/>
            <person name="Sireger I.Z."/>
            <person name="Indrioko S."/>
            <person name="Kosugi Y."/>
            <person name="Izuno A."/>
            <person name="Isagi Y."/>
            <person name="Lee S.L."/>
            <person name="Shimizu K.K."/>
        </authorList>
    </citation>
    <scope>NUCLEOTIDE SEQUENCE [LARGE SCALE GENOMIC DNA]</scope>
    <source>
        <strain evidence="1">214</strain>
    </source>
</reference>
<accession>A0AAV5K275</accession>
<organism evidence="1 2">
    <name type="scientific">Rubroshorea leprosula</name>
    <dbReference type="NCBI Taxonomy" id="152421"/>
    <lineage>
        <taxon>Eukaryota</taxon>
        <taxon>Viridiplantae</taxon>
        <taxon>Streptophyta</taxon>
        <taxon>Embryophyta</taxon>
        <taxon>Tracheophyta</taxon>
        <taxon>Spermatophyta</taxon>
        <taxon>Magnoliopsida</taxon>
        <taxon>eudicotyledons</taxon>
        <taxon>Gunneridae</taxon>
        <taxon>Pentapetalae</taxon>
        <taxon>rosids</taxon>
        <taxon>malvids</taxon>
        <taxon>Malvales</taxon>
        <taxon>Dipterocarpaceae</taxon>
        <taxon>Rubroshorea</taxon>
    </lineage>
</organism>
<protein>
    <submittedName>
        <fullName evidence="1">Uncharacterized protein</fullName>
    </submittedName>
</protein>
<sequence length="50" mass="5260">MRVINPKDNGDTEMATPSNVLYCGTLKSLKKDQASAAIPKPGGNLKVSSL</sequence>
<evidence type="ECO:0000313" key="1">
    <source>
        <dbReference type="EMBL" id="GKV17598.1"/>
    </source>
</evidence>
<dbReference type="AlphaFoldDB" id="A0AAV5K275"/>
<evidence type="ECO:0000313" key="2">
    <source>
        <dbReference type="Proteomes" id="UP001054252"/>
    </source>
</evidence>
<dbReference type="Proteomes" id="UP001054252">
    <property type="component" value="Unassembled WGS sequence"/>
</dbReference>